<dbReference type="AlphaFoldDB" id="A0A0K9P029"/>
<evidence type="ECO:0000259" key="5">
    <source>
        <dbReference type="PROSITE" id="PS50888"/>
    </source>
</evidence>
<dbReference type="SMART" id="SM00353">
    <property type="entry name" value="HLH"/>
    <property type="match status" value="1"/>
</dbReference>
<keyword evidence="3" id="KW-0804">Transcription</keyword>
<dbReference type="PROSITE" id="PS50888">
    <property type="entry name" value="BHLH"/>
    <property type="match status" value="1"/>
</dbReference>
<dbReference type="GO" id="GO:0006355">
    <property type="term" value="P:regulation of DNA-templated transcription"/>
    <property type="evidence" value="ECO:0000318"/>
    <property type="project" value="GO_Central"/>
</dbReference>
<evidence type="ECO:0000256" key="2">
    <source>
        <dbReference type="ARBA" id="ARBA00023015"/>
    </source>
</evidence>
<dbReference type="InterPro" id="IPR011598">
    <property type="entry name" value="bHLH_dom"/>
</dbReference>
<reference evidence="7" key="1">
    <citation type="journal article" date="2016" name="Nature">
        <title>The genome of the seagrass Zostera marina reveals angiosperm adaptation to the sea.</title>
        <authorList>
            <person name="Olsen J.L."/>
            <person name="Rouze P."/>
            <person name="Verhelst B."/>
            <person name="Lin Y.-C."/>
            <person name="Bayer T."/>
            <person name="Collen J."/>
            <person name="Dattolo E."/>
            <person name="De Paoli E."/>
            <person name="Dittami S."/>
            <person name="Maumus F."/>
            <person name="Michel G."/>
            <person name="Kersting A."/>
            <person name="Lauritano C."/>
            <person name="Lohaus R."/>
            <person name="Toepel M."/>
            <person name="Tonon T."/>
            <person name="Vanneste K."/>
            <person name="Amirebrahimi M."/>
            <person name="Brakel J."/>
            <person name="Bostroem C."/>
            <person name="Chovatia M."/>
            <person name="Grimwood J."/>
            <person name="Jenkins J.W."/>
            <person name="Jueterbock A."/>
            <person name="Mraz A."/>
            <person name="Stam W.T."/>
            <person name="Tice H."/>
            <person name="Bornberg-Bauer E."/>
            <person name="Green P.J."/>
            <person name="Pearson G.A."/>
            <person name="Procaccini G."/>
            <person name="Duarte C.M."/>
            <person name="Schmutz J."/>
            <person name="Reusch T.B.H."/>
            <person name="Van de Peer Y."/>
        </authorList>
    </citation>
    <scope>NUCLEOTIDE SEQUENCE [LARGE SCALE GENOMIC DNA]</scope>
    <source>
        <strain evidence="7">cv. Finnish</strain>
    </source>
</reference>
<dbReference type="CDD" id="cd18918">
    <property type="entry name" value="bHLH_AtMYC1_like"/>
    <property type="match status" value="1"/>
</dbReference>
<gene>
    <name evidence="6" type="ORF">ZOSMA_467G00090</name>
</gene>
<evidence type="ECO:0000256" key="4">
    <source>
        <dbReference type="ARBA" id="ARBA00023242"/>
    </source>
</evidence>
<proteinExistence type="inferred from homology"/>
<dbReference type="SUPFAM" id="SSF47459">
    <property type="entry name" value="HLH, helix-loop-helix DNA-binding domain"/>
    <property type="match status" value="1"/>
</dbReference>
<sequence>MYDEIGFLGSNVDPQQCSIPSFSTMGSFSREVDTAISGLSLNGQLGFDSKFAAHDDVDGDDHQLDNFQHYSTFNPSLSHPPPPSISLNYPTTHKRPLLPSHTPSAVYNLQIQPDGVVYDDYCMVRPPNLYVDVPPLINVDHGSNMMMGGSEPFSGIVNNADINLWPCGEMVEECGNMNPVFGLWKEIGGSGGRGKAKVGNNTERHRRGQMSDKFNALKALIPNPTKSDKASIISDAAVYIKELLRTVEELKTLVLRKRLRGTRGGGGVRKKQRRNAVCKSVDDVVEMDNNVGLLRSSWLQRKSKDTTVDIRIVEDEVNIKVTTRKKPGCLLVISNVIHKLQLQLVHLTSGNIGDYLVFMINTKIQEGSIVYASGIANELTHALNSHYSLQFQS</sequence>
<name>A0A0K9P029_ZOSMR</name>
<dbReference type="PANTHER" id="PTHR46834">
    <property type="entry name" value="TRANSCRIPTION FACTOR BHLH91"/>
    <property type="match status" value="1"/>
</dbReference>
<dbReference type="Gene3D" id="4.10.280.10">
    <property type="entry name" value="Helix-loop-helix DNA-binding domain"/>
    <property type="match status" value="1"/>
</dbReference>
<comment type="similarity">
    <text evidence="1">Belongs to the bHLH protein family.</text>
</comment>
<dbReference type="EMBL" id="LFYR01001364">
    <property type="protein sequence ID" value="KMZ62416.1"/>
    <property type="molecule type" value="Genomic_DNA"/>
</dbReference>
<dbReference type="Pfam" id="PF00010">
    <property type="entry name" value="HLH"/>
    <property type="match status" value="1"/>
</dbReference>
<dbReference type="PANTHER" id="PTHR46834:SF1">
    <property type="entry name" value="TRANSCRIPTION FACTOR BHLH10"/>
    <property type="match status" value="1"/>
</dbReference>
<organism evidence="6 7">
    <name type="scientific">Zostera marina</name>
    <name type="common">Eelgrass</name>
    <dbReference type="NCBI Taxonomy" id="29655"/>
    <lineage>
        <taxon>Eukaryota</taxon>
        <taxon>Viridiplantae</taxon>
        <taxon>Streptophyta</taxon>
        <taxon>Embryophyta</taxon>
        <taxon>Tracheophyta</taxon>
        <taxon>Spermatophyta</taxon>
        <taxon>Magnoliopsida</taxon>
        <taxon>Liliopsida</taxon>
        <taxon>Zosteraceae</taxon>
        <taxon>Zostera</taxon>
    </lineage>
</organism>
<dbReference type="InterPro" id="IPR045895">
    <property type="entry name" value="bHLH91-like"/>
</dbReference>
<dbReference type="GO" id="GO:0009555">
    <property type="term" value="P:pollen development"/>
    <property type="evidence" value="ECO:0000318"/>
    <property type="project" value="GO_Central"/>
</dbReference>
<dbReference type="InterPro" id="IPR045896">
    <property type="entry name" value="MYC1-like_bHLH"/>
</dbReference>
<dbReference type="Proteomes" id="UP000036987">
    <property type="component" value="Unassembled WGS sequence"/>
</dbReference>
<evidence type="ECO:0000313" key="7">
    <source>
        <dbReference type="Proteomes" id="UP000036987"/>
    </source>
</evidence>
<accession>A0A0K9P029</accession>
<evidence type="ECO:0000256" key="1">
    <source>
        <dbReference type="ARBA" id="ARBA00005510"/>
    </source>
</evidence>
<evidence type="ECO:0000256" key="3">
    <source>
        <dbReference type="ARBA" id="ARBA00023163"/>
    </source>
</evidence>
<dbReference type="InterPro" id="IPR036638">
    <property type="entry name" value="HLH_DNA-bd_sf"/>
</dbReference>
<keyword evidence="2" id="KW-0805">Transcription regulation</keyword>
<dbReference type="OrthoDB" id="1932168at2759"/>
<protein>
    <recommendedName>
        <fullName evidence="5">BHLH domain-containing protein</fullName>
    </recommendedName>
</protein>
<keyword evidence="4" id="KW-0539">Nucleus</keyword>
<dbReference type="GO" id="GO:0048658">
    <property type="term" value="P:anther wall tapetum development"/>
    <property type="evidence" value="ECO:0000318"/>
    <property type="project" value="GO_Central"/>
</dbReference>
<evidence type="ECO:0000313" key="6">
    <source>
        <dbReference type="EMBL" id="KMZ62416.1"/>
    </source>
</evidence>
<keyword evidence="7" id="KW-1185">Reference proteome</keyword>
<comment type="caution">
    <text evidence="6">The sequence shown here is derived from an EMBL/GenBank/DDBJ whole genome shotgun (WGS) entry which is preliminary data.</text>
</comment>
<feature type="domain" description="BHLH" evidence="5">
    <location>
        <begin position="194"/>
        <end position="243"/>
    </location>
</feature>
<dbReference type="GO" id="GO:0046983">
    <property type="term" value="F:protein dimerization activity"/>
    <property type="evidence" value="ECO:0007669"/>
    <property type="project" value="InterPro"/>
</dbReference>